<dbReference type="SUPFAM" id="SSF55781">
    <property type="entry name" value="GAF domain-like"/>
    <property type="match status" value="2"/>
</dbReference>
<dbReference type="SUPFAM" id="SSF52821">
    <property type="entry name" value="Rhodanese/Cell cycle control phosphatase"/>
    <property type="match status" value="1"/>
</dbReference>
<dbReference type="eggNOG" id="COG0607">
    <property type="taxonomic scope" value="Bacteria"/>
</dbReference>
<evidence type="ECO:0000259" key="3">
    <source>
        <dbReference type="PROSITE" id="PS50206"/>
    </source>
</evidence>
<dbReference type="InterPro" id="IPR036873">
    <property type="entry name" value="Rhodanese-like_dom_sf"/>
</dbReference>
<dbReference type="EMBL" id="CP002431">
    <property type="protein sequence ID" value="ADU63886.1"/>
    <property type="molecule type" value="Genomic_DNA"/>
</dbReference>
<feature type="region of interest" description="Disordered" evidence="1">
    <location>
        <begin position="1"/>
        <end position="24"/>
    </location>
</feature>
<dbReference type="HOGENOM" id="CLU_466705_0_0_7"/>
<keyword evidence="2" id="KW-0472">Membrane</keyword>
<dbReference type="Gene3D" id="3.40.250.10">
    <property type="entry name" value="Rhodanese-like domain"/>
    <property type="match status" value="1"/>
</dbReference>
<feature type="domain" description="Rhodanese" evidence="3">
    <location>
        <begin position="490"/>
        <end position="584"/>
    </location>
</feature>
<dbReference type="InterPro" id="IPR001763">
    <property type="entry name" value="Rhodanese-like_dom"/>
</dbReference>
<dbReference type="OrthoDB" id="9781034at2"/>
<reference evidence="4 5" key="2">
    <citation type="journal article" date="2014" name="Genome Announc.">
        <title>Complete Genome Sequence of the Subsurface, Mesophilic Sulfate-Reducing Bacterium Desulfovibrio aespoeensis Aspo-2.</title>
        <authorList>
            <person name="Pedersen K."/>
            <person name="Bengtsson A."/>
            <person name="Edlund J."/>
            <person name="Rabe L."/>
            <person name="Hazen T."/>
            <person name="Chakraborty R."/>
            <person name="Goodwin L."/>
            <person name="Shapiro N."/>
        </authorList>
    </citation>
    <scope>NUCLEOTIDE SEQUENCE [LARGE SCALE GENOMIC DNA]</scope>
    <source>
        <strain evidence="5">ATCC 700646 / DSM 10631 / Aspo-2</strain>
    </source>
</reference>
<dbReference type="Gene3D" id="3.30.450.40">
    <property type="match status" value="1"/>
</dbReference>
<protein>
    <submittedName>
        <fullName evidence="4">Rhodanese domain protein</fullName>
    </submittedName>
</protein>
<feature type="transmembrane region" description="Helical" evidence="2">
    <location>
        <begin position="56"/>
        <end position="74"/>
    </location>
</feature>
<dbReference type="PROSITE" id="PS50206">
    <property type="entry name" value="RHODANESE_3"/>
    <property type="match status" value="1"/>
</dbReference>
<organism evidence="4 5">
    <name type="scientific">Pseudodesulfovibrio aespoeensis (strain ATCC 700646 / DSM 10631 / Aspo-2)</name>
    <name type="common">Desulfovibrio aespoeensis</name>
    <dbReference type="NCBI Taxonomy" id="643562"/>
    <lineage>
        <taxon>Bacteria</taxon>
        <taxon>Pseudomonadati</taxon>
        <taxon>Thermodesulfobacteriota</taxon>
        <taxon>Desulfovibrionia</taxon>
        <taxon>Desulfovibrionales</taxon>
        <taxon>Desulfovibrionaceae</taxon>
    </lineage>
</organism>
<dbReference type="AlphaFoldDB" id="E6VY72"/>
<evidence type="ECO:0000256" key="2">
    <source>
        <dbReference type="SAM" id="Phobius"/>
    </source>
</evidence>
<keyword evidence="2" id="KW-0812">Transmembrane</keyword>
<gene>
    <name evidence="4" type="ordered locus">Daes_2891</name>
</gene>
<accession>E6VY72</accession>
<dbReference type="STRING" id="643562.Daes_2891"/>
<keyword evidence="5" id="KW-1185">Reference proteome</keyword>
<evidence type="ECO:0000313" key="4">
    <source>
        <dbReference type="EMBL" id="ADU63886.1"/>
    </source>
</evidence>
<evidence type="ECO:0000313" key="5">
    <source>
        <dbReference type="Proteomes" id="UP000002191"/>
    </source>
</evidence>
<dbReference type="CDD" id="cd00158">
    <property type="entry name" value="RHOD"/>
    <property type="match status" value="1"/>
</dbReference>
<sequence length="584" mass="63843">MNRDRPKPTAPDAPPDTAEHGQSREFERRMFHLRTLFEASMELSVPADPRTTLRRFLPIAMGPLGLTFGFAALVGPDRLQMESLGLEPATRERYERAGAGLVEKFFPDRDPATPQPRPTVLAGQHLASDPNLPAGTSAVVAIQIDESDCAILVLGPKLTGTPYGEDEIELLQGLTANLSIALKRACADERVSRLNADLRDRNLRMEQGLESVKQAREELGHHAFRLQTLYETTLELSSLNNPEAILNAFLLTVMGTFSYSTGWIALYGPESARADIAYRGPDPGEHAALAAPAGREQVLARFVDLKDRMPQANQSILLDDAQAVSNLPAPAELGMLFSLDDEWHGAIGLGSPLSPKPMTQEMRQLLSSLMGTFIVTLGNAKHCQLIHGLNTALSTRNAELQATLDALTTARQEVTIQTEAKERIIGLVHGEVERVWRASWRDVCLIILAGIVLGALFNATSPSGVELVPQALFEPPPAMIDARQAHRMAQSGEAVLIDARPADFHQQQAIQDSINLPKDLFDFVYSMKLAAMDPETTLLVYGRTISRHYDAEVARELRMLGHSNVLVIEGGLAAWEAAGYEVTP</sequence>
<dbReference type="KEGG" id="das:Daes_2891"/>
<proteinExistence type="predicted"/>
<dbReference type="RefSeq" id="WP_013515789.1">
    <property type="nucleotide sequence ID" value="NC_014844.1"/>
</dbReference>
<reference evidence="5" key="1">
    <citation type="submission" date="2010-12" db="EMBL/GenBank/DDBJ databases">
        <title>Complete sequence of Desulfovibrio aespoeensis Aspo-2.</title>
        <authorList>
            <consortium name="US DOE Joint Genome Institute"/>
            <person name="Lucas S."/>
            <person name="Copeland A."/>
            <person name="Lapidus A."/>
            <person name="Cheng J.-F."/>
            <person name="Goodwin L."/>
            <person name="Pitluck S."/>
            <person name="Chertkov O."/>
            <person name="Misra M."/>
            <person name="Detter J.C."/>
            <person name="Han C."/>
            <person name="Tapia R."/>
            <person name="Land M."/>
            <person name="Hauser L."/>
            <person name="Kyrpides N."/>
            <person name="Ivanova N."/>
            <person name="Ovchinnikova G."/>
            <person name="Pedersen K."/>
            <person name="Jagevall S."/>
            <person name="Hazen T."/>
            <person name="Woyke T."/>
        </authorList>
    </citation>
    <scope>NUCLEOTIDE SEQUENCE [LARGE SCALE GENOMIC DNA]</scope>
    <source>
        <strain evidence="5">ATCC 700646 / DSM 10631 / Aspo-2</strain>
    </source>
</reference>
<name>E6VY72_PSEA9</name>
<dbReference type="Pfam" id="PF00581">
    <property type="entry name" value="Rhodanese"/>
    <property type="match status" value="1"/>
</dbReference>
<dbReference type="InterPro" id="IPR029016">
    <property type="entry name" value="GAF-like_dom_sf"/>
</dbReference>
<dbReference type="Proteomes" id="UP000002191">
    <property type="component" value="Chromosome"/>
</dbReference>
<evidence type="ECO:0000256" key="1">
    <source>
        <dbReference type="SAM" id="MobiDB-lite"/>
    </source>
</evidence>
<dbReference type="SMART" id="SM00450">
    <property type="entry name" value="RHOD"/>
    <property type="match status" value="1"/>
</dbReference>
<keyword evidence="2" id="KW-1133">Transmembrane helix</keyword>